<evidence type="ECO:0008006" key="4">
    <source>
        <dbReference type="Google" id="ProtNLM"/>
    </source>
</evidence>
<feature type="chain" id="PRO_5038710151" description="Lipoprotein" evidence="1">
    <location>
        <begin position="32"/>
        <end position="188"/>
    </location>
</feature>
<protein>
    <recommendedName>
        <fullName evidence="4">Lipoprotein</fullName>
    </recommendedName>
</protein>
<dbReference type="OrthoDB" id="3267550at2"/>
<dbReference type="PROSITE" id="PS51257">
    <property type="entry name" value="PROKAR_LIPOPROTEIN"/>
    <property type="match status" value="1"/>
</dbReference>
<keyword evidence="3" id="KW-1185">Reference proteome</keyword>
<gene>
    <name evidence="2" type="ORF">CGE01nite_18360</name>
</gene>
<evidence type="ECO:0000256" key="1">
    <source>
        <dbReference type="SAM" id="SignalP"/>
    </source>
</evidence>
<keyword evidence="1" id="KW-0732">Signal</keyword>
<evidence type="ECO:0000313" key="3">
    <source>
        <dbReference type="Proteomes" id="UP000320461"/>
    </source>
</evidence>
<organism evidence="2 3">
    <name type="scientific">Cellulomonas gelida</name>
    <dbReference type="NCBI Taxonomy" id="1712"/>
    <lineage>
        <taxon>Bacteria</taxon>
        <taxon>Bacillati</taxon>
        <taxon>Actinomycetota</taxon>
        <taxon>Actinomycetes</taxon>
        <taxon>Micrococcales</taxon>
        <taxon>Cellulomonadaceae</taxon>
        <taxon>Cellulomonas</taxon>
    </lineage>
</organism>
<dbReference type="Proteomes" id="UP000320461">
    <property type="component" value="Unassembled WGS sequence"/>
</dbReference>
<accession>A0A4Y3KN58</accession>
<name>A0A4Y3KN58_9CELL</name>
<comment type="caution">
    <text evidence="2">The sequence shown here is derived from an EMBL/GenBank/DDBJ whole genome shotgun (WGS) entry which is preliminary data.</text>
</comment>
<reference evidence="2 3" key="1">
    <citation type="submission" date="2019-06" db="EMBL/GenBank/DDBJ databases">
        <title>Whole genome shotgun sequence of Cellulomonas gelida NBRC 3748.</title>
        <authorList>
            <person name="Hosoyama A."/>
            <person name="Uohara A."/>
            <person name="Ohji S."/>
            <person name="Ichikawa N."/>
        </authorList>
    </citation>
    <scope>NUCLEOTIDE SEQUENCE [LARGE SCALE GENOMIC DNA]</scope>
    <source>
        <strain evidence="2 3">NBRC 3748</strain>
    </source>
</reference>
<sequence length="188" mass="18735">MTSHRPRRLPVRLPLRASGVAAALTAGLLLAGCSATNPIETSKPYDASDGVGVTLGDVRGINLMILSEGAGKPGVLHGAFTNDGTQDVTLTIAFGAAGAAADAEPSDDPATIDLPAGETVLLSDAEDDSKLQVVTERVGVTSTPVAPGSLAPISVSSDVAGGETLRVPVLDGTLPDYASLVPTAAPEG</sequence>
<proteinExistence type="predicted"/>
<dbReference type="AlphaFoldDB" id="A0A4Y3KN58"/>
<dbReference type="EMBL" id="BJLQ01000016">
    <property type="protein sequence ID" value="GEA84585.1"/>
    <property type="molecule type" value="Genomic_DNA"/>
</dbReference>
<dbReference type="RefSeq" id="WP_141370437.1">
    <property type="nucleotide sequence ID" value="NZ_BJLQ01000016.1"/>
</dbReference>
<evidence type="ECO:0000313" key="2">
    <source>
        <dbReference type="EMBL" id="GEA84585.1"/>
    </source>
</evidence>
<feature type="signal peptide" evidence="1">
    <location>
        <begin position="1"/>
        <end position="31"/>
    </location>
</feature>